<dbReference type="Gene3D" id="3.30.300.30">
    <property type="match status" value="1"/>
</dbReference>
<evidence type="ECO:0000259" key="4">
    <source>
        <dbReference type="Pfam" id="PF13193"/>
    </source>
</evidence>
<dbReference type="AlphaFoldDB" id="A0A5E4Y1Q0"/>
<protein>
    <submittedName>
        <fullName evidence="5">Acyl-CoA synthetase</fullName>
    </submittedName>
</protein>
<dbReference type="FunFam" id="3.30.300.30:FF:000008">
    <property type="entry name" value="2,3-dihydroxybenzoate-AMP ligase"/>
    <property type="match status" value="1"/>
</dbReference>
<organism evidence="5 6">
    <name type="scientific">Pandoraea commovens</name>
    <dbReference type="NCBI Taxonomy" id="2508289"/>
    <lineage>
        <taxon>Bacteria</taxon>
        <taxon>Pseudomonadati</taxon>
        <taxon>Pseudomonadota</taxon>
        <taxon>Betaproteobacteria</taxon>
        <taxon>Burkholderiales</taxon>
        <taxon>Burkholderiaceae</taxon>
        <taxon>Pandoraea</taxon>
    </lineage>
</organism>
<dbReference type="Pfam" id="PF13193">
    <property type="entry name" value="AMP-binding_C"/>
    <property type="match status" value="1"/>
</dbReference>
<dbReference type="InterPro" id="IPR042099">
    <property type="entry name" value="ANL_N_sf"/>
</dbReference>
<sequence>MQWFSESARSPGGDYLAVSLVTEKKLTPFVEALARHARATPKRLALRCGFGDEALTTDYAALWRRVERVGGHLRETWRIAPGDRVACLGLNDELQLALLFACARAGAIFLPLNFRLAVPELAAIVRHAGVRVLWFDAVHRDAARQIRDLLEQDAITDLPPPAIAPIDGLIAVPSVKPVNYPDVSADAPVLLAYTSGTTGEPKGALHTQAGLLANAEASWWSHDMRADDHILSTLPMFHVGGLCIQTLPALLCGASVTLHPRFDPAAWLADVARHRPTLSLMVPATMRAVQTHPAWGSSDLSSLRGVMAGSSVVPMSAIDAFHARGIPLGQVYGATETGPVSIALRFGEAKAHPGAVGRACPGVEVRLVDPAGQDVSPGDVGEILVRAPNVMREYWRAPSHVSFAEGWFHSGDLARLRVDGCFEVVGRSKDMIISGGENIYPAEIENALVDCPGVLEASVVGVPDERWGEVPVAVVVATPQAGATQTSVLDFLGTRIARFKLPRRVVIFESLPKSALGKVQKPILIEWLSDAPNSQMTTKSR</sequence>
<reference evidence="5 6" key="1">
    <citation type="submission" date="2019-08" db="EMBL/GenBank/DDBJ databases">
        <authorList>
            <person name="Peeters C."/>
        </authorList>
    </citation>
    <scope>NUCLEOTIDE SEQUENCE [LARGE SCALE GENOMIC DNA]</scope>
    <source>
        <strain evidence="5 6">LMG 31010</strain>
    </source>
</reference>
<feature type="domain" description="AMP-binding enzyme C-terminal" evidence="4">
    <location>
        <begin position="443"/>
        <end position="518"/>
    </location>
</feature>
<evidence type="ECO:0000256" key="2">
    <source>
        <dbReference type="ARBA" id="ARBA00022598"/>
    </source>
</evidence>
<evidence type="ECO:0000256" key="1">
    <source>
        <dbReference type="ARBA" id="ARBA00006432"/>
    </source>
</evidence>
<gene>
    <name evidence="5" type="ORF">PCO31010_04242</name>
</gene>
<dbReference type="Proteomes" id="UP000343335">
    <property type="component" value="Unassembled WGS sequence"/>
</dbReference>
<evidence type="ECO:0000259" key="3">
    <source>
        <dbReference type="Pfam" id="PF00501"/>
    </source>
</evidence>
<dbReference type="PANTHER" id="PTHR43201">
    <property type="entry name" value="ACYL-COA SYNTHETASE"/>
    <property type="match status" value="1"/>
</dbReference>
<dbReference type="PANTHER" id="PTHR43201:SF5">
    <property type="entry name" value="MEDIUM-CHAIN ACYL-COA LIGASE ACSF2, MITOCHONDRIAL"/>
    <property type="match status" value="1"/>
</dbReference>
<dbReference type="PROSITE" id="PS00455">
    <property type="entry name" value="AMP_BINDING"/>
    <property type="match status" value="1"/>
</dbReference>
<dbReference type="GO" id="GO:0006631">
    <property type="term" value="P:fatty acid metabolic process"/>
    <property type="evidence" value="ECO:0007669"/>
    <property type="project" value="TreeGrafter"/>
</dbReference>
<dbReference type="InterPro" id="IPR000873">
    <property type="entry name" value="AMP-dep_synth/lig_dom"/>
</dbReference>
<accession>A0A5E4Y1Q0</accession>
<dbReference type="SUPFAM" id="SSF56801">
    <property type="entry name" value="Acetyl-CoA synthetase-like"/>
    <property type="match status" value="1"/>
</dbReference>
<evidence type="ECO:0000313" key="5">
    <source>
        <dbReference type="EMBL" id="VVE42659.1"/>
    </source>
</evidence>
<proteinExistence type="inferred from homology"/>
<evidence type="ECO:0000313" key="6">
    <source>
        <dbReference type="Proteomes" id="UP000343335"/>
    </source>
</evidence>
<comment type="similarity">
    <text evidence="1">Belongs to the ATP-dependent AMP-binding enzyme family.</text>
</comment>
<dbReference type="InterPro" id="IPR025110">
    <property type="entry name" value="AMP-bd_C"/>
</dbReference>
<name>A0A5E4Y1Q0_9BURK</name>
<dbReference type="Pfam" id="PF00501">
    <property type="entry name" value="AMP-binding"/>
    <property type="match status" value="1"/>
</dbReference>
<dbReference type="InterPro" id="IPR045851">
    <property type="entry name" value="AMP-bd_C_sf"/>
</dbReference>
<dbReference type="EMBL" id="CABPSA010000008">
    <property type="protein sequence ID" value="VVE42659.1"/>
    <property type="molecule type" value="Genomic_DNA"/>
</dbReference>
<dbReference type="GO" id="GO:0031956">
    <property type="term" value="F:medium-chain fatty acid-CoA ligase activity"/>
    <property type="evidence" value="ECO:0007669"/>
    <property type="project" value="TreeGrafter"/>
</dbReference>
<feature type="domain" description="AMP-dependent synthetase/ligase" evidence="3">
    <location>
        <begin position="34"/>
        <end position="395"/>
    </location>
</feature>
<keyword evidence="2" id="KW-0436">Ligase</keyword>
<dbReference type="Gene3D" id="3.40.50.12780">
    <property type="entry name" value="N-terminal domain of ligase-like"/>
    <property type="match status" value="1"/>
</dbReference>
<dbReference type="InterPro" id="IPR020845">
    <property type="entry name" value="AMP-binding_CS"/>
</dbReference>